<sequence length="91" mass="9718">MASPGLNFKDRRNELGWVALASIGAAFAYFTLWIIVVPLLEEDSGALLDEVFFPIDRFLVLRAITIAGVVMASVVVTSLGVISVRHGLGGS</sequence>
<proteinExistence type="inferred from homology"/>
<evidence type="ECO:0000256" key="5">
    <source>
        <dbReference type="RuleBase" id="RU365084"/>
    </source>
</evidence>
<keyword evidence="4 5" id="KW-0472">Membrane</keyword>
<comment type="similarity">
    <text evidence="5">Belongs to the DPM2 family.</text>
</comment>
<evidence type="ECO:0000256" key="4">
    <source>
        <dbReference type="ARBA" id="ARBA00023136"/>
    </source>
</evidence>
<evidence type="ECO:0000256" key="2">
    <source>
        <dbReference type="ARBA" id="ARBA00022692"/>
    </source>
</evidence>
<dbReference type="Proteomes" id="UP001472866">
    <property type="component" value="Chromosome 01"/>
</dbReference>
<accession>A0AAX4NZ74</accession>
<keyword evidence="7" id="KW-1185">Reference proteome</keyword>
<dbReference type="EMBL" id="CP151501">
    <property type="protein sequence ID" value="WZN58847.1"/>
    <property type="molecule type" value="Genomic_DNA"/>
</dbReference>
<feature type="transmembrane region" description="Helical" evidence="5">
    <location>
        <begin position="15"/>
        <end position="40"/>
    </location>
</feature>
<evidence type="ECO:0000256" key="3">
    <source>
        <dbReference type="ARBA" id="ARBA00022989"/>
    </source>
</evidence>
<organism evidence="6 7">
    <name type="scientific">Chloropicon roscoffensis</name>
    <dbReference type="NCBI Taxonomy" id="1461544"/>
    <lineage>
        <taxon>Eukaryota</taxon>
        <taxon>Viridiplantae</taxon>
        <taxon>Chlorophyta</taxon>
        <taxon>Chloropicophyceae</taxon>
        <taxon>Chloropicales</taxon>
        <taxon>Chloropicaceae</taxon>
        <taxon>Chloropicon</taxon>
    </lineage>
</organism>
<dbReference type="AlphaFoldDB" id="A0AAX4NZ74"/>
<keyword evidence="5" id="KW-0256">Endoplasmic reticulum</keyword>
<dbReference type="InterPro" id="IPR009914">
    <property type="entry name" value="DPM2"/>
</dbReference>
<reference evidence="6 7" key="1">
    <citation type="submission" date="2024-03" db="EMBL/GenBank/DDBJ databases">
        <title>Complete genome sequence of the green alga Chloropicon roscoffensis RCC1871.</title>
        <authorList>
            <person name="Lemieux C."/>
            <person name="Pombert J.-F."/>
            <person name="Otis C."/>
            <person name="Turmel M."/>
        </authorList>
    </citation>
    <scope>NUCLEOTIDE SEQUENCE [LARGE SCALE GENOMIC DNA]</scope>
    <source>
        <strain evidence="6 7">RCC1871</strain>
    </source>
</reference>
<comment type="pathway">
    <text evidence="5">Protein modification; protein glycosylation.</text>
</comment>
<comment type="subcellular location">
    <subcellularLocation>
        <location evidence="5">Endoplasmic reticulum membrane</location>
        <topology evidence="5">Multi-pass membrane protein</topology>
    </subcellularLocation>
    <subcellularLocation>
        <location evidence="1">Membrane</location>
        <topology evidence="1">Multi-pass membrane protein</topology>
    </subcellularLocation>
</comment>
<comment type="function">
    <text evidence="5">Regulatory subunit of the dolichol-phosphate mannose (DPM) synthase complex; essential for the ER localization.</text>
</comment>
<keyword evidence="3 5" id="KW-1133">Transmembrane helix</keyword>
<name>A0AAX4NZ74_9CHLO</name>
<gene>
    <name evidence="6" type="ORF">HKI87_01g03710</name>
</gene>
<keyword evidence="2 5" id="KW-0812">Transmembrane</keyword>
<protein>
    <recommendedName>
        <fullName evidence="5">Dolichol phosphate-mannose biosynthesis regulatory protein</fullName>
    </recommendedName>
</protein>
<dbReference type="GO" id="GO:0030234">
    <property type="term" value="F:enzyme regulator activity"/>
    <property type="evidence" value="ECO:0007669"/>
    <property type="project" value="UniProtKB-UniRule"/>
</dbReference>
<dbReference type="GO" id="GO:0005789">
    <property type="term" value="C:endoplasmic reticulum membrane"/>
    <property type="evidence" value="ECO:0007669"/>
    <property type="project" value="UniProtKB-SubCell"/>
</dbReference>
<comment type="subunit">
    <text evidence="5">Component of the dolichol-phosphate mannose (DPM) synthase complex.</text>
</comment>
<dbReference type="GO" id="GO:0180047">
    <property type="term" value="P:dolichol phosphate mannose biosynthetic process"/>
    <property type="evidence" value="ECO:0007669"/>
    <property type="project" value="InterPro"/>
</dbReference>
<evidence type="ECO:0000256" key="1">
    <source>
        <dbReference type="ARBA" id="ARBA00004141"/>
    </source>
</evidence>
<evidence type="ECO:0000313" key="6">
    <source>
        <dbReference type="EMBL" id="WZN58847.1"/>
    </source>
</evidence>
<evidence type="ECO:0000313" key="7">
    <source>
        <dbReference type="Proteomes" id="UP001472866"/>
    </source>
</evidence>
<dbReference type="Pfam" id="PF07297">
    <property type="entry name" value="DPM2"/>
    <property type="match status" value="1"/>
</dbReference>
<feature type="transmembrane region" description="Helical" evidence="5">
    <location>
        <begin position="60"/>
        <end position="82"/>
    </location>
</feature>